<evidence type="ECO:0008006" key="3">
    <source>
        <dbReference type="Google" id="ProtNLM"/>
    </source>
</evidence>
<name>A0ABY4Y8D4_9GAMM</name>
<evidence type="ECO:0000313" key="1">
    <source>
        <dbReference type="EMBL" id="USQ13701.1"/>
    </source>
</evidence>
<dbReference type="Proteomes" id="UP001057474">
    <property type="component" value="Chromosome"/>
</dbReference>
<evidence type="ECO:0000313" key="2">
    <source>
        <dbReference type="Proteomes" id="UP001057474"/>
    </source>
</evidence>
<sequence>MDGKIEKQPLTLTLLGTNTEYYPELKKIAKRTPYTKGAKVSDYPKGETLSILSSLIKAPAAKRSTKTDAKNPYALQADEITVINGPKTDGSNVGEKIAHGLAAILNAVSRGQIKINLLAHSRGAIEAILIAHELESILAIIGSCASFNEVLKNLSEQQSKRRKGPPANNTPDIIEPLKAQINLIAQTEQESWFNSLKSNIGDISLSLFAVDPVPGDCFPITWYDERFFVLPALIKHSEFIYYSNEHSDRGFTPVFPSLADPEKQRFAFYSMPGHHGTGSSGNNGSQQDIIVAPQGYKTTHVQKLMIYKIIHFLTQHNVSFNDGKQIFFQHSALGKKYMEAGEEAQNINLANLDFPAILRMLYNKIQENQTGYEAYNATHYSFMGHNKQRMMLYQGHRYALFDDYFTAYTGYVNEEHALLIQAYFFNLFGLDNNKTNLIEMLNTAGAVLEKNIINLVNDEPSILQSELTRGRILETFGIVIQLVSQQYLTHYWDANRKQEKTELYQALLAILNKFATLPSANHLIMQQFCAALMNLCFVNINSTLVLHAQELEKEFNCLQESVDDRLQHFFTAILTQLNHLENSPQAMLDEIINNTAYKQLPNSPITPKLSYIYHQLLGKGVEQYSIEQLSKNYAEQFSHSIEEFSKLYLRLQTLIEDLATLRSMVPTAYIEVEELSLLTKIQALTATAAERYYQVPSPALPPKAPKDSFPYLAEQHAIKHFNLVDRYQEPTPPSLWYKMFSFFSSTRNSTGEQEGNCVELEIIPAEPH</sequence>
<proteinExistence type="predicted"/>
<dbReference type="EMBL" id="CP071527">
    <property type="protein sequence ID" value="USQ13701.1"/>
    <property type="molecule type" value="Genomic_DNA"/>
</dbReference>
<gene>
    <name evidence="1" type="ORF">J2N86_13650</name>
</gene>
<reference evidence="1" key="1">
    <citation type="submission" date="2021-03" db="EMBL/GenBank/DDBJ databases">
        <title>Legionella lytica PCM 2298.</title>
        <authorList>
            <person name="Koper P."/>
        </authorList>
    </citation>
    <scope>NUCLEOTIDE SEQUENCE</scope>
    <source>
        <strain evidence="1">PCM 2298</strain>
    </source>
</reference>
<organism evidence="1 2">
    <name type="scientific">Legionella lytica</name>
    <dbReference type="NCBI Taxonomy" id="96232"/>
    <lineage>
        <taxon>Bacteria</taxon>
        <taxon>Pseudomonadati</taxon>
        <taxon>Pseudomonadota</taxon>
        <taxon>Gammaproteobacteria</taxon>
        <taxon>Legionellales</taxon>
        <taxon>Legionellaceae</taxon>
        <taxon>Legionella</taxon>
    </lineage>
</organism>
<dbReference type="RefSeq" id="WP_252580018.1">
    <property type="nucleotide sequence ID" value="NZ_CP071527.1"/>
</dbReference>
<protein>
    <recommendedName>
        <fullName evidence="3">Dot/Icm T4SS effector</fullName>
    </recommendedName>
</protein>
<keyword evidence="2" id="KW-1185">Reference proteome</keyword>
<accession>A0ABY4Y8D4</accession>